<proteinExistence type="predicted"/>
<sequence length="392" mass="43966">MAPPPPPPPPPRRPPALMDELVEEVLLRFPPDDPASLVRAALVSKLWCRLISGHGFRRRFREIHRTPPVLGFICNVDAEDRLCICSARFVPTSSCLPHADHLDRLVLDSRHGRVLLYTPLSLNFWGGDFAGTFAVWDPPHRPFNATVLCDDDDDACRHHGRFLVVFVGICNDAMSFYVYSSATGAWGEPTIAQHPRDLVDRVPPAVLGNAVYFLFVSNTRMVKYDLGTRHVSLIDLTPSSSYGRNMLMTTDQGRLGFARTEDFRLYLWSMEIHPQDGGVLWAQDRVIQLRNLLPAGDALLSSPGIAGCVNGRIVVLVGTEDGYFTIDTMSDMARKVGEGVVCKKEYDGDGFYGHDYYIHLEQSQQERNQVQAHQVHDGLTALKLCVREWQQV</sequence>
<dbReference type="AlphaFoldDB" id="A0AAQ3SWD2"/>
<keyword evidence="3" id="KW-1185">Reference proteome</keyword>
<dbReference type="SUPFAM" id="SSF81383">
    <property type="entry name" value="F-box domain"/>
    <property type="match status" value="1"/>
</dbReference>
<feature type="domain" description="F-box" evidence="1">
    <location>
        <begin position="19"/>
        <end position="58"/>
    </location>
</feature>
<reference evidence="2 3" key="1">
    <citation type="submission" date="2024-02" db="EMBL/GenBank/DDBJ databases">
        <title>High-quality chromosome-scale genome assembly of Pensacola bahiagrass (Paspalum notatum Flugge var. saurae).</title>
        <authorList>
            <person name="Vega J.M."/>
            <person name="Podio M."/>
            <person name="Orjuela J."/>
            <person name="Siena L.A."/>
            <person name="Pessino S.C."/>
            <person name="Combes M.C."/>
            <person name="Mariac C."/>
            <person name="Albertini E."/>
            <person name="Pupilli F."/>
            <person name="Ortiz J.P.A."/>
            <person name="Leblanc O."/>
        </authorList>
    </citation>
    <scope>NUCLEOTIDE SEQUENCE [LARGE SCALE GENOMIC DNA]</scope>
    <source>
        <strain evidence="2">R1</strain>
        <tissue evidence="2">Leaf</tissue>
    </source>
</reference>
<evidence type="ECO:0000313" key="3">
    <source>
        <dbReference type="Proteomes" id="UP001341281"/>
    </source>
</evidence>
<dbReference type="InterPro" id="IPR001810">
    <property type="entry name" value="F-box_dom"/>
</dbReference>
<gene>
    <name evidence="2" type="ORF">U9M48_011483</name>
</gene>
<dbReference type="Proteomes" id="UP001341281">
    <property type="component" value="Chromosome 03"/>
</dbReference>
<protein>
    <recommendedName>
        <fullName evidence="1">F-box domain-containing protein</fullName>
    </recommendedName>
</protein>
<accession>A0AAQ3SWD2</accession>
<dbReference type="EMBL" id="CP144747">
    <property type="protein sequence ID" value="WVZ61639.1"/>
    <property type="molecule type" value="Genomic_DNA"/>
</dbReference>
<dbReference type="PANTHER" id="PTHR32133:SF358">
    <property type="entry name" value="F-BOX DOMAIN-CONTAINING PROTEIN"/>
    <property type="match status" value="1"/>
</dbReference>
<name>A0AAQ3SWD2_PASNO</name>
<dbReference type="PANTHER" id="PTHR32133">
    <property type="entry name" value="OS07G0120400 PROTEIN"/>
    <property type="match status" value="1"/>
</dbReference>
<evidence type="ECO:0000313" key="2">
    <source>
        <dbReference type="EMBL" id="WVZ61639.1"/>
    </source>
</evidence>
<dbReference type="InterPro" id="IPR036047">
    <property type="entry name" value="F-box-like_dom_sf"/>
</dbReference>
<dbReference type="Pfam" id="PF00646">
    <property type="entry name" value="F-box"/>
    <property type="match status" value="1"/>
</dbReference>
<evidence type="ECO:0000259" key="1">
    <source>
        <dbReference type="Pfam" id="PF00646"/>
    </source>
</evidence>
<organism evidence="2 3">
    <name type="scientific">Paspalum notatum var. saurae</name>
    <dbReference type="NCBI Taxonomy" id="547442"/>
    <lineage>
        <taxon>Eukaryota</taxon>
        <taxon>Viridiplantae</taxon>
        <taxon>Streptophyta</taxon>
        <taxon>Embryophyta</taxon>
        <taxon>Tracheophyta</taxon>
        <taxon>Spermatophyta</taxon>
        <taxon>Magnoliopsida</taxon>
        <taxon>Liliopsida</taxon>
        <taxon>Poales</taxon>
        <taxon>Poaceae</taxon>
        <taxon>PACMAD clade</taxon>
        <taxon>Panicoideae</taxon>
        <taxon>Andropogonodae</taxon>
        <taxon>Paspaleae</taxon>
        <taxon>Paspalinae</taxon>
        <taxon>Paspalum</taxon>
    </lineage>
</organism>